<comment type="caution">
    <text evidence="1">The sequence shown here is derived from an EMBL/GenBank/DDBJ whole genome shotgun (WGS) entry which is preliminary data.</text>
</comment>
<gene>
    <name evidence="1" type="ORF">CEXT_665251</name>
</gene>
<sequence>MAFEFKTVARDLKPLVAVISHPLWFTSEESYSTHNRVRLLSNSLANKLPLLDWKGGAKGLNENLHQLSQGTPFHTTYVGKSSQIASSRNSTPPCTQCLDIKTNSRGFQQRAIYPCGSLDPLTATAPTPPHSAPCPIRNLILLPVRQVFILRSHPKRCRCTPFRVSRRVTRFSEL</sequence>
<dbReference type="Proteomes" id="UP001054945">
    <property type="component" value="Unassembled WGS sequence"/>
</dbReference>
<dbReference type="AlphaFoldDB" id="A0AAV4NEK5"/>
<evidence type="ECO:0000313" key="1">
    <source>
        <dbReference type="EMBL" id="GIX83146.1"/>
    </source>
</evidence>
<name>A0AAV4NEK5_CAEEX</name>
<proteinExistence type="predicted"/>
<accession>A0AAV4NEK5</accession>
<reference evidence="1 2" key="1">
    <citation type="submission" date="2021-06" db="EMBL/GenBank/DDBJ databases">
        <title>Caerostris extrusa draft genome.</title>
        <authorList>
            <person name="Kono N."/>
            <person name="Arakawa K."/>
        </authorList>
    </citation>
    <scope>NUCLEOTIDE SEQUENCE [LARGE SCALE GENOMIC DNA]</scope>
</reference>
<keyword evidence="2" id="KW-1185">Reference proteome</keyword>
<dbReference type="EMBL" id="BPLR01020835">
    <property type="protein sequence ID" value="GIX83146.1"/>
    <property type="molecule type" value="Genomic_DNA"/>
</dbReference>
<protein>
    <submittedName>
        <fullName evidence="1">Uncharacterized protein</fullName>
    </submittedName>
</protein>
<organism evidence="1 2">
    <name type="scientific">Caerostris extrusa</name>
    <name type="common">Bark spider</name>
    <name type="synonym">Caerostris bankana</name>
    <dbReference type="NCBI Taxonomy" id="172846"/>
    <lineage>
        <taxon>Eukaryota</taxon>
        <taxon>Metazoa</taxon>
        <taxon>Ecdysozoa</taxon>
        <taxon>Arthropoda</taxon>
        <taxon>Chelicerata</taxon>
        <taxon>Arachnida</taxon>
        <taxon>Araneae</taxon>
        <taxon>Araneomorphae</taxon>
        <taxon>Entelegynae</taxon>
        <taxon>Araneoidea</taxon>
        <taxon>Araneidae</taxon>
        <taxon>Caerostris</taxon>
    </lineage>
</organism>
<evidence type="ECO:0000313" key="2">
    <source>
        <dbReference type="Proteomes" id="UP001054945"/>
    </source>
</evidence>